<evidence type="ECO:0000256" key="1">
    <source>
        <dbReference type="SAM" id="Phobius"/>
    </source>
</evidence>
<reference evidence="3" key="1">
    <citation type="submission" date="2017-08" db="EMBL/GenBank/DDBJ databases">
        <authorList>
            <person name="Varghese N."/>
            <person name="Submissions S."/>
        </authorList>
    </citation>
    <scope>NUCLEOTIDE SEQUENCE [LARGE SCALE GENOMIC DNA]</scope>
    <source>
        <strain evidence="3">DSM 4725</strain>
    </source>
</reference>
<dbReference type="RefSeq" id="WP_097193069.1">
    <property type="nucleotide sequence ID" value="NZ_OBQI01000001.1"/>
</dbReference>
<dbReference type="EMBL" id="OBQI01000001">
    <property type="protein sequence ID" value="SOC46127.1"/>
    <property type="molecule type" value="Genomic_DNA"/>
</dbReference>
<protein>
    <submittedName>
        <fullName evidence="2">Uncharacterized protein</fullName>
    </submittedName>
</protein>
<keyword evidence="3" id="KW-1185">Reference proteome</keyword>
<sequence>MSLIPTLMALAGGLRDRLRELREEPERGALSVEQVIITLALLGIAVALVAVIANAVTSRSSQIQ</sequence>
<accession>A0A285UWR5</accession>
<feature type="transmembrane region" description="Helical" evidence="1">
    <location>
        <begin position="35"/>
        <end position="56"/>
    </location>
</feature>
<name>A0A285UWR5_9ACTN</name>
<evidence type="ECO:0000313" key="2">
    <source>
        <dbReference type="EMBL" id="SOC46127.1"/>
    </source>
</evidence>
<keyword evidence="1" id="KW-0812">Transmembrane</keyword>
<dbReference type="Proteomes" id="UP000219435">
    <property type="component" value="Unassembled WGS sequence"/>
</dbReference>
<keyword evidence="1" id="KW-1133">Transmembrane helix</keyword>
<dbReference type="AlphaFoldDB" id="A0A285UWR5"/>
<organism evidence="2 3">
    <name type="scientific">Blastococcus aggregatus</name>
    <dbReference type="NCBI Taxonomy" id="38502"/>
    <lineage>
        <taxon>Bacteria</taxon>
        <taxon>Bacillati</taxon>
        <taxon>Actinomycetota</taxon>
        <taxon>Actinomycetes</taxon>
        <taxon>Geodermatophilales</taxon>
        <taxon>Geodermatophilaceae</taxon>
        <taxon>Blastococcus</taxon>
    </lineage>
</organism>
<proteinExistence type="predicted"/>
<evidence type="ECO:0000313" key="3">
    <source>
        <dbReference type="Proteomes" id="UP000219435"/>
    </source>
</evidence>
<keyword evidence="1" id="KW-0472">Membrane</keyword>
<gene>
    <name evidence="2" type="ORF">SAMN05660748_0062</name>
</gene>